<evidence type="ECO:0000256" key="1">
    <source>
        <dbReference type="ARBA" id="ARBA00012502"/>
    </source>
</evidence>
<dbReference type="EMBL" id="VSSQ01014806">
    <property type="protein sequence ID" value="MPM54448.1"/>
    <property type="molecule type" value="Genomic_DNA"/>
</dbReference>
<dbReference type="NCBIfam" id="TIGR00401">
    <property type="entry name" value="msrA"/>
    <property type="match status" value="1"/>
</dbReference>
<dbReference type="Gene3D" id="3.30.1060.10">
    <property type="entry name" value="Peptide methionine sulphoxide reductase MsrA"/>
    <property type="match status" value="1"/>
</dbReference>
<dbReference type="PANTHER" id="PTHR43774">
    <property type="entry name" value="PEPTIDE METHIONINE SULFOXIDE REDUCTASE"/>
    <property type="match status" value="1"/>
</dbReference>
<dbReference type="PROSITE" id="PS51790">
    <property type="entry name" value="MSRB"/>
    <property type="match status" value="1"/>
</dbReference>
<dbReference type="PANTHER" id="PTHR43774:SF1">
    <property type="entry name" value="PEPTIDE METHIONINE SULFOXIDE REDUCTASE MSRA 2"/>
    <property type="match status" value="1"/>
</dbReference>
<dbReference type="InterPro" id="IPR011057">
    <property type="entry name" value="Mss4-like_sf"/>
</dbReference>
<dbReference type="Pfam" id="PF01625">
    <property type="entry name" value="PMSR"/>
    <property type="match status" value="1"/>
</dbReference>
<gene>
    <name evidence="5" type="primary">msrA_12</name>
    <name evidence="5" type="ORF">SDC9_101226</name>
</gene>
<accession>A0A645ANV6</accession>
<evidence type="ECO:0000313" key="5">
    <source>
        <dbReference type="EMBL" id="MPM54448.1"/>
    </source>
</evidence>
<dbReference type="InterPro" id="IPR002569">
    <property type="entry name" value="Met_Sox_Rdtase_MsrA_dom"/>
</dbReference>
<dbReference type="NCBIfam" id="TIGR00357">
    <property type="entry name" value="peptide-methionine (R)-S-oxide reductase MsrB"/>
    <property type="match status" value="1"/>
</dbReference>
<dbReference type="SUPFAM" id="SSF51316">
    <property type="entry name" value="Mss4-like"/>
    <property type="match status" value="1"/>
</dbReference>
<dbReference type="HAMAP" id="MF_01401">
    <property type="entry name" value="MsrA"/>
    <property type="match status" value="1"/>
</dbReference>
<dbReference type="NCBIfam" id="NF004036">
    <property type="entry name" value="PRK05508.1"/>
    <property type="match status" value="1"/>
</dbReference>
<dbReference type="Pfam" id="PF01641">
    <property type="entry name" value="SelR"/>
    <property type="match status" value="1"/>
</dbReference>
<name>A0A645ANV6_9ZZZZ</name>
<protein>
    <recommendedName>
        <fullName evidence="1">peptide-methionine (S)-S-oxide reductase</fullName>
        <ecNumber evidence="1">1.8.4.11</ecNumber>
    </recommendedName>
</protein>
<keyword evidence="3" id="KW-0511">Multifunctional enzyme</keyword>
<evidence type="ECO:0000256" key="3">
    <source>
        <dbReference type="ARBA" id="ARBA00023268"/>
    </source>
</evidence>
<sequence length="308" mass="35088">MERGDRTTTQMGKRIIYLLLLLIPMTINGQQYRELTKEEKQVILEKGTERPFSGEYYQHDQPGTYHCKQCNAPLYKSTSKFDAGCGWPSFDDQIPGSVTRLRDPDGRRTEIVCSNCNGHLGHVFLGEGFTQKNTRHCVNSISMVFIPEKRDTAIFAGGCFWGVEHLLQNQPGVISVTSGYTGGSVKNPTYEMVCSGTTGHAEAVEVVFDKNQVSYRKLAQLFFEIHDPTQLNRQGPDIGTQYRSGIFFKDQEQRKIAEELKETLKLKGYNVVTQITPASDFYPAESYHQDYYLRKGTQPYCHSYVKRF</sequence>
<proteinExistence type="inferred from homology"/>
<evidence type="ECO:0000256" key="2">
    <source>
        <dbReference type="ARBA" id="ARBA00023002"/>
    </source>
</evidence>
<dbReference type="GO" id="GO:0008113">
    <property type="term" value="F:peptide-methionine (S)-S-oxide reductase activity"/>
    <property type="evidence" value="ECO:0007669"/>
    <property type="project" value="UniProtKB-EC"/>
</dbReference>
<dbReference type="Gene3D" id="2.170.150.20">
    <property type="entry name" value="Peptide methionine sulfoxide reductase"/>
    <property type="match status" value="1"/>
</dbReference>
<dbReference type="EC" id="1.8.4.11" evidence="1"/>
<dbReference type="AlphaFoldDB" id="A0A645ANV6"/>
<feature type="domain" description="MsrB" evidence="4">
    <location>
        <begin position="28"/>
        <end position="148"/>
    </location>
</feature>
<evidence type="ECO:0000259" key="4">
    <source>
        <dbReference type="PROSITE" id="PS51790"/>
    </source>
</evidence>
<dbReference type="GO" id="GO:0033743">
    <property type="term" value="F:peptide-methionine (R)-S-oxide reductase activity"/>
    <property type="evidence" value="ECO:0007669"/>
    <property type="project" value="InterPro"/>
</dbReference>
<reference evidence="5" key="1">
    <citation type="submission" date="2019-08" db="EMBL/GenBank/DDBJ databases">
        <authorList>
            <person name="Kucharzyk K."/>
            <person name="Murdoch R.W."/>
            <person name="Higgins S."/>
            <person name="Loffler F."/>
        </authorList>
    </citation>
    <scope>NUCLEOTIDE SEQUENCE</scope>
</reference>
<dbReference type="SUPFAM" id="SSF55068">
    <property type="entry name" value="Peptide methionine sulfoxide reductase"/>
    <property type="match status" value="1"/>
</dbReference>
<comment type="caution">
    <text evidence="5">The sequence shown here is derived from an EMBL/GenBank/DDBJ whole genome shotgun (WGS) entry which is preliminary data.</text>
</comment>
<dbReference type="InterPro" id="IPR002579">
    <property type="entry name" value="Met_Sox_Rdtase_MsrB_dom"/>
</dbReference>
<dbReference type="NCBIfam" id="NF004042">
    <property type="entry name" value="PRK05550.1"/>
    <property type="match status" value="1"/>
</dbReference>
<organism evidence="5">
    <name type="scientific">bioreactor metagenome</name>
    <dbReference type="NCBI Taxonomy" id="1076179"/>
    <lineage>
        <taxon>unclassified sequences</taxon>
        <taxon>metagenomes</taxon>
        <taxon>ecological metagenomes</taxon>
    </lineage>
</organism>
<keyword evidence="2 5" id="KW-0560">Oxidoreductase</keyword>
<dbReference type="InterPro" id="IPR036509">
    <property type="entry name" value="Met_Sox_Rdtase_MsrA_sf"/>
</dbReference>